<feature type="binding site" evidence="3">
    <location>
        <begin position="84"/>
        <end position="87"/>
    </location>
    <ligand>
        <name>substrate</name>
    </ligand>
</feature>
<dbReference type="InterPro" id="IPR020672">
    <property type="entry name" value="Ribose5P_isomerase_typA_subgr"/>
</dbReference>
<sequence length="230" mass="25266">MSIEKAKLMAARAALKHVSSGQVVGLGSGSTVEIFINELAKEVRRRSLKIQVIPSSYQVLLLAYENGLEVKMPNDVEIVDVAIDGADEIDPKLNLIKGGGAALLREKIIAYMAKKYIVIADYTKLVNRLGEKRSIPVEILPFAWRWTVSHLKKYGKVEIRMAKVGKVGPVITDNGNLIADLHVKPVDAPEILEREIKRIPGVVEVGIFTGVTDIAYIGYVDGVKELAPRQ</sequence>
<evidence type="ECO:0000256" key="2">
    <source>
        <dbReference type="ARBA" id="ARBA00023235"/>
    </source>
</evidence>
<dbReference type="InterPro" id="IPR037171">
    <property type="entry name" value="NagB/RpiA_transferase-like"/>
</dbReference>
<dbReference type="Proteomes" id="UP000269499">
    <property type="component" value="Unassembled WGS sequence"/>
</dbReference>
<dbReference type="Gene3D" id="3.40.50.1360">
    <property type="match status" value="1"/>
</dbReference>
<dbReference type="Gene3D" id="3.30.70.260">
    <property type="match status" value="1"/>
</dbReference>
<comment type="caution">
    <text evidence="4">The sequence shown here is derived from an EMBL/GenBank/DDBJ whole genome shotgun (WGS) entry which is preliminary data.</text>
</comment>
<evidence type="ECO:0000256" key="3">
    <source>
        <dbReference type="HAMAP-Rule" id="MF_00170"/>
    </source>
</evidence>
<feature type="binding site" evidence="3">
    <location>
        <begin position="28"/>
        <end position="31"/>
    </location>
    <ligand>
        <name>substrate</name>
    </ligand>
</feature>
<dbReference type="CDD" id="cd01398">
    <property type="entry name" value="RPI_A"/>
    <property type="match status" value="1"/>
</dbReference>
<accession>A0A497EWA9</accession>
<evidence type="ECO:0000256" key="1">
    <source>
        <dbReference type="ARBA" id="ARBA00001713"/>
    </source>
</evidence>
<name>A0A497EWA9_9CREN</name>
<dbReference type="UniPathway" id="UPA00115">
    <property type="reaction ID" value="UER00412"/>
</dbReference>
<protein>
    <recommendedName>
        <fullName evidence="3">Ribose-5-phosphate isomerase A</fullName>
        <ecNumber evidence="3">5.3.1.6</ecNumber>
    </recommendedName>
    <alternativeName>
        <fullName evidence="3">Phosphoriboisomerase A</fullName>
        <shortName evidence="3">PRI</shortName>
    </alternativeName>
</protein>
<comment type="similarity">
    <text evidence="3">Belongs to the ribose 5-phosphate isomerase family.</text>
</comment>
<dbReference type="NCBIfam" id="NF001924">
    <property type="entry name" value="PRK00702.1"/>
    <property type="match status" value="1"/>
</dbReference>
<gene>
    <name evidence="3" type="primary">rpiA</name>
    <name evidence="4" type="ORF">DRJ20_02320</name>
    <name evidence="5" type="ORF">DRJ26_00555</name>
</gene>
<comment type="function">
    <text evidence="3">Catalyzes the reversible conversion of ribose-5-phosphate to ribulose 5-phosphate.</text>
</comment>
<dbReference type="SUPFAM" id="SSF100950">
    <property type="entry name" value="NagB/RpiA/CoA transferase-like"/>
    <property type="match status" value="1"/>
</dbReference>
<evidence type="ECO:0000313" key="7">
    <source>
        <dbReference type="Proteomes" id="UP000269499"/>
    </source>
</evidence>
<dbReference type="PANTHER" id="PTHR11934">
    <property type="entry name" value="RIBOSE-5-PHOSPHATE ISOMERASE"/>
    <property type="match status" value="1"/>
</dbReference>
<dbReference type="HAMAP" id="MF_00170">
    <property type="entry name" value="Rib_5P_isom_A"/>
    <property type="match status" value="1"/>
</dbReference>
<dbReference type="Proteomes" id="UP000268446">
    <property type="component" value="Unassembled WGS sequence"/>
</dbReference>
<dbReference type="FunFam" id="3.40.50.1360:FF:000001">
    <property type="entry name" value="Ribose-5-phosphate isomerase A"/>
    <property type="match status" value="1"/>
</dbReference>
<comment type="pathway">
    <text evidence="3">Carbohydrate degradation; pentose phosphate pathway; D-ribose 5-phosphate from D-ribulose 5-phosphate (non-oxidative stage): step 1/1.</text>
</comment>
<dbReference type="GO" id="GO:0009052">
    <property type="term" value="P:pentose-phosphate shunt, non-oxidative branch"/>
    <property type="evidence" value="ECO:0007669"/>
    <property type="project" value="UniProtKB-UniRule"/>
</dbReference>
<dbReference type="InterPro" id="IPR004788">
    <property type="entry name" value="Ribose5P_isomerase_type_A"/>
</dbReference>
<feature type="binding site" evidence="3">
    <location>
        <begin position="97"/>
        <end position="100"/>
    </location>
    <ligand>
        <name>substrate</name>
    </ligand>
</feature>
<evidence type="ECO:0000313" key="6">
    <source>
        <dbReference type="Proteomes" id="UP000268446"/>
    </source>
</evidence>
<dbReference type="Pfam" id="PF06026">
    <property type="entry name" value="Rib_5-P_isom_A"/>
    <property type="match status" value="1"/>
</dbReference>
<dbReference type="EMBL" id="QMRA01000004">
    <property type="protein sequence ID" value="RLE55702.1"/>
    <property type="molecule type" value="Genomic_DNA"/>
</dbReference>
<reference evidence="6 7" key="1">
    <citation type="submission" date="2018-06" db="EMBL/GenBank/DDBJ databases">
        <title>Extensive metabolic versatility and redundancy in microbially diverse, dynamic hydrothermal sediments.</title>
        <authorList>
            <person name="Dombrowski N."/>
            <person name="Teske A."/>
            <person name="Baker B.J."/>
        </authorList>
    </citation>
    <scope>NUCLEOTIDE SEQUENCE [LARGE SCALE GENOMIC DNA]</scope>
    <source>
        <strain evidence="5">B20_G2</strain>
        <strain evidence="4">B29_G17</strain>
    </source>
</reference>
<dbReference type="NCBIfam" id="TIGR00021">
    <property type="entry name" value="rpiA"/>
    <property type="match status" value="1"/>
</dbReference>
<proteinExistence type="inferred from homology"/>
<dbReference type="SUPFAM" id="SSF75445">
    <property type="entry name" value="D-ribose-5-phosphate isomerase (RpiA), lid domain"/>
    <property type="match status" value="1"/>
</dbReference>
<dbReference type="PANTHER" id="PTHR11934:SF0">
    <property type="entry name" value="RIBOSE-5-PHOSPHATE ISOMERASE"/>
    <property type="match status" value="1"/>
</dbReference>
<keyword evidence="2 3" id="KW-0413">Isomerase</keyword>
<dbReference type="EC" id="5.3.1.6" evidence="3"/>
<dbReference type="GO" id="GO:0004751">
    <property type="term" value="F:ribose-5-phosphate isomerase activity"/>
    <property type="evidence" value="ECO:0007669"/>
    <property type="project" value="UniProtKB-UniRule"/>
</dbReference>
<comment type="subunit">
    <text evidence="3">Homodimer.</text>
</comment>
<feature type="active site" description="Proton acceptor" evidence="3">
    <location>
        <position position="106"/>
    </location>
</feature>
<dbReference type="EMBL" id="QMQZ01000063">
    <property type="protein sequence ID" value="RLE51312.1"/>
    <property type="molecule type" value="Genomic_DNA"/>
</dbReference>
<organism evidence="4 6">
    <name type="scientific">Thermoproteota archaeon</name>
    <dbReference type="NCBI Taxonomy" id="2056631"/>
    <lineage>
        <taxon>Archaea</taxon>
        <taxon>Thermoproteota</taxon>
    </lineage>
</organism>
<dbReference type="AlphaFoldDB" id="A0A497EWA9"/>
<evidence type="ECO:0000313" key="4">
    <source>
        <dbReference type="EMBL" id="RLE51312.1"/>
    </source>
</evidence>
<feature type="binding site" evidence="3">
    <location>
        <position position="124"/>
    </location>
    <ligand>
        <name>substrate</name>
    </ligand>
</feature>
<comment type="catalytic activity">
    <reaction evidence="1 3">
        <text>aldehydo-D-ribose 5-phosphate = D-ribulose 5-phosphate</text>
        <dbReference type="Rhea" id="RHEA:14657"/>
        <dbReference type="ChEBI" id="CHEBI:58121"/>
        <dbReference type="ChEBI" id="CHEBI:58273"/>
        <dbReference type="EC" id="5.3.1.6"/>
    </reaction>
</comment>
<evidence type="ECO:0000313" key="5">
    <source>
        <dbReference type="EMBL" id="RLE55702.1"/>
    </source>
</evidence>
<dbReference type="GO" id="GO:0005829">
    <property type="term" value="C:cytosol"/>
    <property type="evidence" value="ECO:0007669"/>
    <property type="project" value="TreeGrafter"/>
</dbReference>
<dbReference type="GO" id="GO:0006014">
    <property type="term" value="P:D-ribose metabolic process"/>
    <property type="evidence" value="ECO:0007669"/>
    <property type="project" value="TreeGrafter"/>
</dbReference>